<comment type="subcellular location">
    <subcellularLocation>
        <location evidence="5">Membrane</location>
        <topology evidence="5">Single-pass membrane protein</topology>
    </subcellularLocation>
</comment>
<reference evidence="6" key="1">
    <citation type="journal article" date="2014" name="Insect Biochem. Mol. Biol.">
        <title>Bacterial origin of a diverse family of UDP-glycosyltransferase genes in the Tetranychus urticae genome.</title>
        <authorList>
            <person name="Ahn S.J."/>
            <person name="Dermauw W."/>
            <person name="Wybouw N."/>
            <person name="Heckel D.G."/>
            <person name="Van Leeuwen T."/>
        </authorList>
    </citation>
    <scope>NUCLEOTIDE SEQUENCE</scope>
</reference>
<comment type="similarity">
    <text evidence="1 4">Belongs to the UDP-glycosyltransferase family.</text>
</comment>
<dbReference type="EMBL" id="KJ584813">
    <property type="protein sequence ID" value="AHX56939.1"/>
    <property type="molecule type" value="mRNA"/>
</dbReference>
<dbReference type="Gene3D" id="3.40.50.2000">
    <property type="entry name" value="Glycogen Phosphorylase B"/>
    <property type="match status" value="2"/>
</dbReference>
<evidence type="ECO:0000256" key="3">
    <source>
        <dbReference type="ARBA" id="ARBA00022679"/>
    </source>
</evidence>
<dbReference type="OrthoDB" id="5835829at2759"/>
<dbReference type="PANTHER" id="PTHR48043">
    <property type="entry name" value="EG:EG0003.4 PROTEIN-RELATED"/>
    <property type="match status" value="1"/>
</dbReference>
<evidence type="ECO:0000256" key="2">
    <source>
        <dbReference type="ARBA" id="ARBA00022676"/>
    </source>
</evidence>
<reference evidence="6" key="2">
    <citation type="submission" date="2014-03" db="EMBL/GenBank/DDBJ databases">
        <authorList>
            <person name="Ahn S.-J."/>
            <person name="Dermauw W."/>
            <person name="Wybouw N."/>
            <person name="Heckel D.G."/>
            <person name="Van Leeuwen T."/>
        </authorList>
    </citation>
    <scope>NUCLEOTIDE SEQUENCE</scope>
</reference>
<protein>
    <recommendedName>
        <fullName evidence="5">UDP-glucuronosyltransferase</fullName>
        <ecNumber evidence="5">2.4.1.17</ecNumber>
    </recommendedName>
</protein>
<accession>A0A023R7N0</accession>
<dbReference type="PANTHER" id="PTHR48043:SF159">
    <property type="entry name" value="EG:EG0003.4 PROTEIN-RELATED"/>
    <property type="match status" value="1"/>
</dbReference>
<keyword evidence="5" id="KW-1133">Transmembrane helix</keyword>
<evidence type="ECO:0000256" key="5">
    <source>
        <dbReference type="RuleBase" id="RU362059"/>
    </source>
</evidence>
<keyword evidence="5" id="KW-0812">Transmembrane</keyword>
<evidence type="ECO:0000313" key="6">
    <source>
        <dbReference type="EMBL" id="AHX56939.1"/>
    </source>
</evidence>
<feature type="chain" id="PRO_5005101681" description="UDP-glucuronosyltransferase" evidence="5">
    <location>
        <begin position="20"/>
        <end position="527"/>
    </location>
</feature>
<dbReference type="CDD" id="cd03784">
    <property type="entry name" value="GT1_Gtf-like"/>
    <property type="match status" value="1"/>
</dbReference>
<organism evidence="6">
    <name type="scientific">Daphnia pulex</name>
    <name type="common">Water flea</name>
    <dbReference type="NCBI Taxonomy" id="6669"/>
    <lineage>
        <taxon>Eukaryota</taxon>
        <taxon>Metazoa</taxon>
        <taxon>Ecdysozoa</taxon>
        <taxon>Arthropoda</taxon>
        <taxon>Crustacea</taxon>
        <taxon>Branchiopoda</taxon>
        <taxon>Diplostraca</taxon>
        <taxon>Cladocera</taxon>
        <taxon>Anomopoda</taxon>
        <taxon>Daphniidae</taxon>
        <taxon>Daphnia</taxon>
    </lineage>
</organism>
<evidence type="ECO:0000256" key="1">
    <source>
        <dbReference type="ARBA" id="ARBA00009995"/>
    </source>
</evidence>
<dbReference type="Pfam" id="PF00201">
    <property type="entry name" value="UDPGT"/>
    <property type="match status" value="1"/>
</dbReference>
<keyword evidence="5" id="KW-0732">Signal</keyword>
<dbReference type="InterPro" id="IPR035595">
    <property type="entry name" value="UDP_glycos_trans_CS"/>
</dbReference>
<keyword evidence="2 4" id="KW-0328">Glycosyltransferase</keyword>
<feature type="transmembrane region" description="Helical" evidence="5">
    <location>
        <begin position="488"/>
        <end position="510"/>
    </location>
</feature>
<dbReference type="GO" id="GO:0016020">
    <property type="term" value="C:membrane"/>
    <property type="evidence" value="ECO:0007669"/>
    <property type="project" value="UniProtKB-SubCell"/>
</dbReference>
<keyword evidence="5" id="KW-0472">Membrane</keyword>
<dbReference type="InterPro" id="IPR050271">
    <property type="entry name" value="UDP-glycosyltransferase"/>
</dbReference>
<dbReference type="SUPFAM" id="SSF53756">
    <property type="entry name" value="UDP-Glycosyltransferase/glycogen phosphorylase"/>
    <property type="match status" value="1"/>
</dbReference>
<dbReference type="PROSITE" id="PS00375">
    <property type="entry name" value="UDPGT"/>
    <property type="match status" value="1"/>
</dbReference>
<dbReference type="InterPro" id="IPR002213">
    <property type="entry name" value="UDP_glucos_trans"/>
</dbReference>
<feature type="signal peptide" evidence="5">
    <location>
        <begin position="1"/>
        <end position="19"/>
    </location>
</feature>
<name>A0A023R7N0_DAPPU</name>
<dbReference type="EC" id="2.4.1.17" evidence="5"/>
<dbReference type="GO" id="GO:0015020">
    <property type="term" value="F:glucuronosyltransferase activity"/>
    <property type="evidence" value="ECO:0007669"/>
    <property type="project" value="UniProtKB-EC"/>
</dbReference>
<sequence>MVLNKFILLLLFVIGLIEASRILVSCPYGTKSYQNMYVPLVKELASRGHHITVVTNYQSSELDQTDNVDQIVFDQLAIDMSQFPNPFDAMLSKLVLLKSMALGVENMFTRPGIIAETLYNDQRVRDLMANDHFDLVMVSITFNAASYPLAWHFKTPLVMMTPNAIFPGVITSLGEEEQPSHIPFFMSSFTNQMNLFQRTVNTFTTHLFGYFIHQFHHEKIHGIVRKTILPDCPPLLELERNISLVFTNTHPSINYARAMPPVIVEVGGIHCRPARPLPRDLENFLADSDDFGFILFAVGSMLPMEKMAEDLAQSFIQTFARLPQKVIWQWKGKIRTDLPANVLAIPWLPQQDLLGHKNCKLFITHGGLNSLQEAVYHGVPVLGLPFGTDQKLNMRRAIDDGYATKLAWTEINQESLTSAIIDLLYNKNSKNVSYSTAAKRQHDLIHDQLQTPLERAVYWTEFVIRHGTEQLKMGSRHLNSFQRNLIDVYLIIIISAIVPLLLTFVCWRICCCRRQGNSQVDTNKKMK</sequence>
<dbReference type="AlphaFoldDB" id="A0A023R7N0"/>
<evidence type="ECO:0000256" key="4">
    <source>
        <dbReference type="RuleBase" id="RU003718"/>
    </source>
</evidence>
<dbReference type="FunFam" id="3.40.50.2000:FF:000021">
    <property type="entry name" value="UDP-glucuronosyltransferase"/>
    <property type="match status" value="1"/>
</dbReference>
<proteinExistence type="evidence at transcript level"/>
<gene>
    <name evidence="6" type="primary">UGT210C1</name>
</gene>
<keyword evidence="3 4" id="KW-0808">Transferase</keyword>
<comment type="catalytic activity">
    <reaction evidence="5">
        <text>glucuronate acceptor + UDP-alpha-D-glucuronate = acceptor beta-D-glucuronoside + UDP + H(+)</text>
        <dbReference type="Rhea" id="RHEA:21032"/>
        <dbReference type="ChEBI" id="CHEBI:15378"/>
        <dbReference type="ChEBI" id="CHEBI:58052"/>
        <dbReference type="ChEBI" id="CHEBI:58223"/>
        <dbReference type="ChEBI" id="CHEBI:132367"/>
        <dbReference type="ChEBI" id="CHEBI:132368"/>
        <dbReference type="EC" id="2.4.1.17"/>
    </reaction>
</comment>